<keyword evidence="5" id="KW-0325">Glycoprotein</keyword>
<name>A0A068FBT0_CALSG</name>
<dbReference type="PANTHER" id="PTHR43142:SF1">
    <property type="entry name" value="CARBOXYLIC ESTER HYDROLASE"/>
    <property type="match status" value="1"/>
</dbReference>
<dbReference type="InterPro" id="IPR029058">
    <property type="entry name" value="AB_hydrolase_fold"/>
</dbReference>
<evidence type="ECO:0000256" key="5">
    <source>
        <dbReference type="ARBA" id="ARBA00023180"/>
    </source>
</evidence>
<keyword evidence="2" id="KW-0719">Serine esterase</keyword>
<evidence type="ECO:0000256" key="1">
    <source>
        <dbReference type="ARBA" id="ARBA00005964"/>
    </source>
</evidence>
<dbReference type="EMBL" id="KJ702177">
    <property type="protein sequence ID" value="AID61331.1"/>
    <property type="molecule type" value="mRNA"/>
</dbReference>
<sequence length="573" mass="65706">MEMNVGVLELFKLLGKLVVYKIEEKRLATSEYEIITTIYGKVRGMQRRNAYDGYGNYYAFEGIPYAKPPLGDLRFRAPQPPEPWEDVKDCLYYKSKPVQKDFIKRITIGSEDCLYLNVYAKNLCSEKPLPVMVWIYGGGFQIGEASREIYSPDYFMQKDVILVTLAYRLGALGFLSLNDPDLQVPGNAGIKDQVMALKWIKQNIEYFNGDPNNITLFGESAGAGSTHLLMLTPQTKGLFHKAILQSGSALCNWVNTPPRDWGYKLACTIGYKGNNNDKEVYRFLAKQDGKKLACKDTVLLSRQERFENLLFAFAPVVEPYASDTCIANRPFKELMASAWSNEIPVIVGGTSYEGLFHYATVMKNHFMINELTDCVNLLPDDIIAKHSPEELKIMGSKLKLAYFGNKIPSVKETLFEYMDLMSYRTFWHGIFRFIKARSAYAKQAPTYSYVFDFDSDFFNHFRVLNCGKSMRGVSHGDDVSYLFYNVVAEKLLPTSGEFKCIQRMLGMWYNFALTSNPNCKEIEQVCWQPVGHDTDLQKPIKILNISDELEFKDIPFHRKLQLWNSFYTKESLY</sequence>
<dbReference type="PANTHER" id="PTHR43142">
    <property type="entry name" value="CARBOXYLIC ESTER HYDROLASE"/>
    <property type="match status" value="1"/>
</dbReference>
<dbReference type="SUPFAM" id="SSF53474">
    <property type="entry name" value="alpha/beta-Hydrolases"/>
    <property type="match status" value="1"/>
</dbReference>
<evidence type="ECO:0000313" key="8">
    <source>
        <dbReference type="EMBL" id="AID61331.1"/>
    </source>
</evidence>
<evidence type="ECO:0000256" key="6">
    <source>
        <dbReference type="ARBA" id="ARBA00039155"/>
    </source>
</evidence>
<evidence type="ECO:0000256" key="2">
    <source>
        <dbReference type="ARBA" id="ARBA00022487"/>
    </source>
</evidence>
<dbReference type="AlphaFoldDB" id="A0A068FBT0"/>
<keyword evidence="4" id="KW-1015">Disulfide bond</keyword>
<dbReference type="GO" id="GO:0106435">
    <property type="term" value="F:carboxylesterase activity"/>
    <property type="evidence" value="ECO:0007669"/>
    <property type="project" value="UniProtKB-EC"/>
</dbReference>
<reference evidence="8" key="1">
    <citation type="journal article" date="2015" name="BMC Genomics">
        <title>Chemosensory genes identified in the antennal transcriptome of the blowfly Calliphora stygia.</title>
        <authorList>
            <person name="Leitch O.J."/>
            <person name="Papanicolaou A."/>
            <person name="Lennard C."/>
            <person name="Kirkbride K.P."/>
            <person name="Anderson A."/>
        </authorList>
    </citation>
    <scope>NUCLEOTIDE SEQUENCE</scope>
</reference>
<dbReference type="EC" id="3.1.1.1" evidence="6"/>
<dbReference type="Pfam" id="PF00135">
    <property type="entry name" value="COesterase"/>
    <property type="match status" value="1"/>
</dbReference>
<evidence type="ECO:0000256" key="3">
    <source>
        <dbReference type="ARBA" id="ARBA00022801"/>
    </source>
</evidence>
<evidence type="ECO:0000259" key="7">
    <source>
        <dbReference type="Pfam" id="PF00135"/>
    </source>
</evidence>
<dbReference type="ESTHER" id="calsg-a0a068fbt0">
    <property type="family name" value="Carb_B_Arthropoda"/>
</dbReference>
<keyword evidence="3" id="KW-0378">Hydrolase</keyword>
<protein>
    <recommendedName>
        <fullName evidence="6">carboxylesterase</fullName>
        <ecNumber evidence="6">3.1.1.1</ecNumber>
    </recommendedName>
</protein>
<organism evidence="8">
    <name type="scientific">Calliphora stygia</name>
    <name type="common">Common brown blowfly</name>
    <dbReference type="NCBI Taxonomy" id="145453"/>
    <lineage>
        <taxon>Eukaryota</taxon>
        <taxon>Metazoa</taxon>
        <taxon>Ecdysozoa</taxon>
        <taxon>Arthropoda</taxon>
        <taxon>Hexapoda</taxon>
        <taxon>Insecta</taxon>
        <taxon>Pterygota</taxon>
        <taxon>Neoptera</taxon>
        <taxon>Endopterygota</taxon>
        <taxon>Diptera</taxon>
        <taxon>Brachycera</taxon>
        <taxon>Muscomorpha</taxon>
        <taxon>Oestroidea</taxon>
        <taxon>Calliphoridae</taxon>
        <taxon>Calliphorinae</taxon>
        <taxon>Calliphora</taxon>
    </lineage>
</organism>
<comment type="similarity">
    <text evidence="1">Belongs to the type-B carboxylesterase/lipase family.</text>
</comment>
<evidence type="ECO:0000256" key="4">
    <source>
        <dbReference type="ARBA" id="ARBA00023157"/>
    </source>
</evidence>
<gene>
    <name evidence="8" type="primary">Est3</name>
</gene>
<dbReference type="InterPro" id="IPR002018">
    <property type="entry name" value="CarbesteraseB"/>
</dbReference>
<accession>A0A068FBT0</accession>
<feature type="domain" description="Carboxylesterase type B" evidence="7">
    <location>
        <begin position="33"/>
        <end position="563"/>
    </location>
</feature>
<proteinExistence type="evidence at transcript level"/>
<dbReference type="FunFam" id="3.40.50.1820:FF:000092">
    <property type="entry name" value="Carboxylic ester hydrolase"/>
    <property type="match status" value="1"/>
</dbReference>
<dbReference type="Gene3D" id="3.40.50.1820">
    <property type="entry name" value="alpha/beta hydrolase"/>
    <property type="match status" value="1"/>
</dbReference>